<sequence length="501" mass="54757">MANDGRRGWPVSCSYTEARAAEAGQFIILVNTAPDAVGTAASGPVSWSPSCSSSSPAAPLADERLRLVASFDLFTRHNSFTGKRATCGDEVRGLAGLHGGESAHLWHAMLALGAVYDARPGSEATDVTRRARLVVALRHYAQAISGLRAAIDGWSCGSRAGRRRAPKQQQQQTAILWTTLFLGLFELMNDASGDGWVQHMVHGTGEALRASGPGACARGPGRAFFVQARVFETCRTILFNEPTFLTEAAWAALARDMWTRTADDDDTAGDGAADEWHPLDSLLDIMVMCSQLRVRAGNLIAMPEQTRNATEGRDIYDDGCRLREALQYWHNAYALDDEPLELGVVDGAANTTTTTTTITTTTSKLLARVFYAATSVYLSGVFDYSAAQWARLLNDESAPAAATLPRDVVDAHVETVLRLAGAALECPERHGWLSPLLFLFPLRIAGARSTDDGHEDQDRRQWRRRRIVELLGRIRRRGGFVVADAVDGELRRFVWRNDLVE</sequence>
<accession>A0AB34FM50</accession>
<dbReference type="EMBL" id="JAQHRD010000006">
    <property type="protein sequence ID" value="KAJ6439335.1"/>
    <property type="molecule type" value="Genomic_DNA"/>
</dbReference>
<evidence type="ECO:0000256" key="1">
    <source>
        <dbReference type="ARBA" id="ARBA00023242"/>
    </source>
</evidence>
<dbReference type="PANTHER" id="PTHR38111:SF2">
    <property type="entry name" value="FINGER DOMAIN PROTEIN, PUTATIVE (AFU_ORTHOLOGUE AFUA_1G01560)-RELATED"/>
    <property type="match status" value="1"/>
</dbReference>
<reference evidence="2" key="1">
    <citation type="submission" date="2023-01" db="EMBL/GenBank/DDBJ databases">
        <title>The growth and conidiation of Purpureocillium lavendulum are regulated by nitrogen source and histone H3K14 acetylation.</title>
        <authorList>
            <person name="Tang P."/>
            <person name="Han J."/>
            <person name="Zhang C."/>
            <person name="Tang P."/>
            <person name="Qi F."/>
            <person name="Zhang K."/>
            <person name="Liang L."/>
        </authorList>
    </citation>
    <scope>NUCLEOTIDE SEQUENCE</scope>
    <source>
        <strain evidence="2">YMF1.00683</strain>
    </source>
</reference>
<dbReference type="AlphaFoldDB" id="A0AB34FM50"/>
<organism evidence="2 3">
    <name type="scientific">Purpureocillium lavendulum</name>
    <dbReference type="NCBI Taxonomy" id="1247861"/>
    <lineage>
        <taxon>Eukaryota</taxon>
        <taxon>Fungi</taxon>
        <taxon>Dikarya</taxon>
        <taxon>Ascomycota</taxon>
        <taxon>Pezizomycotina</taxon>
        <taxon>Sordariomycetes</taxon>
        <taxon>Hypocreomycetidae</taxon>
        <taxon>Hypocreales</taxon>
        <taxon>Ophiocordycipitaceae</taxon>
        <taxon>Purpureocillium</taxon>
    </lineage>
</organism>
<name>A0AB34FM50_9HYPO</name>
<proteinExistence type="predicted"/>
<evidence type="ECO:0000313" key="3">
    <source>
        <dbReference type="Proteomes" id="UP001163105"/>
    </source>
</evidence>
<dbReference type="PANTHER" id="PTHR38111">
    <property type="entry name" value="ZN(2)-C6 FUNGAL-TYPE DOMAIN-CONTAINING PROTEIN-RELATED"/>
    <property type="match status" value="1"/>
</dbReference>
<comment type="caution">
    <text evidence="2">The sequence shown here is derived from an EMBL/GenBank/DDBJ whole genome shotgun (WGS) entry which is preliminary data.</text>
</comment>
<dbReference type="Pfam" id="PF11951">
    <property type="entry name" value="Fungal_trans_2"/>
    <property type="match status" value="1"/>
</dbReference>
<dbReference type="InterPro" id="IPR021858">
    <property type="entry name" value="Fun_TF"/>
</dbReference>
<keyword evidence="1" id="KW-0539">Nucleus</keyword>
<dbReference type="InterPro" id="IPR053178">
    <property type="entry name" value="Osmoadaptation_assoc"/>
</dbReference>
<evidence type="ECO:0000313" key="2">
    <source>
        <dbReference type="EMBL" id="KAJ6439335.1"/>
    </source>
</evidence>
<dbReference type="Proteomes" id="UP001163105">
    <property type="component" value="Unassembled WGS sequence"/>
</dbReference>
<protein>
    <submittedName>
        <fullName evidence="2">Lysine amidinotransferase</fullName>
    </submittedName>
</protein>
<keyword evidence="3" id="KW-1185">Reference proteome</keyword>
<gene>
    <name evidence="2" type="ORF">O9K51_07220</name>
</gene>